<evidence type="ECO:0000256" key="1">
    <source>
        <dbReference type="SAM" id="MobiDB-lite"/>
    </source>
</evidence>
<evidence type="ECO:0000313" key="3">
    <source>
        <dbReference type="Proteomes" id="UP001215598"/>
    </source>
</evidence>
<feature type="region of interest" description="Disordered" evidence="1">
    <location>
        <begin position="255"/>
        <end position="308"/>
    </location>
</feature>
<accession>A0AAD7GIY0</accession>
<dbReference type="Proteomes" id="UP001215598">
    <property type="component" value="Unassembled WGS sequence"/>
</dbReference>
<feature type="region of interest" description="Disordered" evidence="1">
    <location>
        <begin position="188"/>
        <end position="226"/>
    </location>
</feature>
<organism evidence="2 3">
    <name type="scientific">Mycena metata</name>
    <dbReference type="NCBI Taxonomy" id="1033252"/>
    <lineage>
        <taxon>Eukaryota</taxon>
        <taxon>Fungi</taxon>
        <taxon>Dikarya</taxon>
        <taxon>Basidiomycota</taxon>
        <taxon>Agaricomycotina</taxon>
        <taxon>Agaricomycetes</taxon>
        <taxon>Agaricomycetidae</taxon>
        <taxon>Agaricales</taxon>
        <taxon>Marasmiineae</taxon>
        <taxon>Mycenaceae</taxon>
        <taxon>Mycena</taxon>
    </lineage>
</organism>
<name>A0AAD7GIY0_9AGAR</name>
<keyword evidence="3" id="KW-1185">Reference proteome</keyword>
<comment type="caution">
    <text evidence="2">The sequence shown here is derived from an EMBL/GenBank/DDBJ whole genome shotgun (WGS) entry which is preliminary data.</text>
</comment>
<protein>
    <submittedName>
        <fullName evidence="2">Uncharacterized protein</fullName>
    </submittedName>
</protein>
<feature type="compositionally biased region" description="Basic residues" evidence="1">
    <location>
        <begin position="264"/>
        <end position="273"/>
    </location>
</feature>
<feature type="region of interest" description="Disordered" evidence="1">
    <location>
        <begin position="144"/>
        <end position="170"/>
    </location>
</feature>
<proteinExistence type="predicted"/>
<feature type="region of interest" description="Disordered" evidence="1">
    <location>
        <begin position="62"/>
        <end position="96"/>
    </location>
</feature>
<feature type="compositionally biased region" description="Basic and acidic residues" evidence="1">
    <location>
        <begin position="405"/>
        <end position="414"/>
    </location>
</feature>
<dbReference type="EMBL" id="JARKIB010000620">
    <property type="protein sequence ID" value="KAJ7696906.1"/>
    <property type="molecule type" value="Genomic_DNA"/>
</dbReference>
<dbReference type="AlphaFoldDB" id="A0AAD7GIY0"/>
<feature type="region of interest" description="Disordered" evidence="1">
    <location>
        <begin position="374"/>
        <end position="414"/>
    </location>
</feature>
<gene>
    <name evidence="2" type="ORF">B0H16DRAFT_1750193</name>
</gene>
<reference evidence="2" key="1">
    <citation type="submission" date="2023-03" db="EMBL/GenBank/DDBJ databases">
        <title>Massive genome expansion in bonnet fungi (Mycena s.s.) driven by repeated elements and novel gene families across ecological guilds.</title>
        <authorList>
            <consortium name="Lawrence Berkeley National Laboratory"/>
            <person name="Harder C.B."/>
            <person name="Miyauchi S."/>
            <person name="Viragh M."/>
            <person name="Kuo A."/>
            <person name="Thoen E."/>
            <person name="Andreopoulos B."/>
            <person name="Lu D."/>
            <person name="Skrede I."/>
            <person name="Drula E."/>
            <person name="Henrissat B."/>
            <person name="Morin E."/>
            <person name="Kohler A."/>
            <person name="Barry K."/>
            <person name="LaButti K."/>
            <person name="Morin E."/>
            <person name="Salamov A."/>
            <person name="Lipzen A."/>
            <person name="Mereny Z."/>
            <person name="Hegedus B."/>
            <person name="Baldrian P."/>
            <person name="Stursova M."/>
            <person name="Weitz H."/>
            <person name="Taylor A."/>
            <person name="Grigoriev I.V."/>
            <person name="Nagy L.G."/>
            <person name="Martin F."/>
            <person name="Kauserud H."/>
        </authorList>
    </citation>
    <scope>NUCLEOTIDE SEQUENCE</scope>
    <source>
        <strain evidence="2">CBHHK182m</strain>
    </source>
</reference>
<evidence type="ECO:0000313" key="2">
    <source>
        <dbReference type="EMBL" id="KAJ7696906.1"/>
    </source>
</evidence>
<sequence length="414" mass="45227">MARCMPPLSRFALTPQIAARLIPTAVQVRAVFTYPESTLRAGSPGRGAPQRTLLSPAYVHGDEQASRANTTASPQRYDDTPSLSTSPGYLPCKLEDPLESDAPLGLALARRLQDELLEDRVGAGNDASRTLLRFDSMIANATFIQPTPRPSPAPSAHSPTPPSRDIDSIRRDSRTPRHLSWAMHVPPVLPSRTRPAAPTKCTGHPPRVPANTHSCPVRLDPPPTRPRTHHYVPPRIPWYTHACPIMASCAHAPTPRTPLEAARHPSHRAHHARRFELAPPPPTSASSADLPRLSPRNPHTLPPPQQALTTTKTLQRLLRPLPLPLGRMGWCGRREAAEIKSDAARAPRRDESLRAVNLARPHVAEIESEMGGMAIAREYAPRDADDDDARTPPGTDADTDTPRGGTHDKALRPR</sequence>